<protein>
    <submittedName>
        <fullName evidence="1">Uncharacterized protein</fullName>
    </submittedName>
</protein>
<dbReference type="OrthoDB" id="3646160at2759"/>
<organism evidence="1 2">
    <name type="scientific">Pseudocercospora eumusae</name>
    <dbReference type="NCBI Taxonomy" id="321146"/>
    <lineage>
        <taxon>Eukaryota</taxon>
        <taxon>Fungi</taxon>
        <taxon>Dikarya</taxon>
        <taxon>Ascomycota</taxon>
        <taxon>Pezizomycotina</taxon>
        <taxon>Dothideomycetes</taxon>
        <taxon>Dothideomycetidae</taxon>
        <taxon>Mycosphaerellales</taxon>
        <taxon>Mycosphaerellaceae</taxon>
        <taxon>Pseudocercospora</taxon>
    </lineage>
</organism>
<evidence type="ECO:0000313" key="2">
    <source>
        <dbReference type="Proteomes" id="UP000070133"/>
    </source>
</evidence>
<reference evidence="1 2" key="1">
    <citation type="submission" date="2015-07" db="EMBL/GenBank/DDBJ databases">
        <title>Comparative genomics of the Sigatoka disease complex on banana suggests a link between parallel evolutionary changes in Pseudocercospora fijiensis and Pseudocercospora eumusae and increased virulence on the banana host.</title>
        <authorList>
            <person name="Chang T.-C."/>
            <person name="Salvucci A."/>
            <person name="Crous P.W."/>
            <person name="Stergiopoulos I."/>
        </authorList>
    </citation>
    <scope>NUCLEOTIDE SEQUENCE [LARGE SCALE GENOMIC DNA]</scope>
    <source>
        <strain evidence="1 2">CBS 114824</strain>
    </source>
</reference>
<sequence>MRLGTTFIAPLRLDCDIIISAGPATSLDLEAPTQILSFHQIADATLPKNPPSLKRKQAPASEVYGGTKDIKRPRLTNIGVAKPVTRMPPPAFKPTLILKNTKNTAKGGFKLTIKGKKAQGTPSAGKAENTNIAASYPPPPPFALLDLPSEMRNDIYKMMLTHNKDAGLRANPSILCANRQIHGEASGLLYSESVANIKIFGLYMSGVVVSGDVVNNLYNSRCKVPLATDSTSAFDFNDPIEKYSALWPSYLSKIPKLNLDIHFDDTIPAVDTTNSTWFASDLSATNRCLYSLVSHLMTSQSTNPSTTTISGRVPELNIKIHATELQNPNLTRAWQILLYPLTKIPKIYTLRTNLLPSHILDSSPATTYNLLSSWPPLRRLATISLNLTPTLSKPSTSYSSRTRYSSSSSAQKFQDLMTIGREIFQTLKFAIEDQACVFDLRADVRMLGLMGTLAECVVTLRGFDEHVAGKRVEGASEALGRVRGLYDRVVGEKSPL</sequence>
<comment type="caution">
    <text evidence="1">The sequence shown here is derived from an EMBL/GenBank/DDBJ whole genome shotgun (WGS) entry which is preliminary data.</text>
</comment>
<dbReference type="Proteomes" id="UP000070133">
    <property type="component" value="Unassembled WGS sequence"/>
</dbReference>
<name>A0A139H967_9PEZI</name>
<evidence type="ECO:0000313" key="1">
    <source>
        <dbReference type="EMBL" id="KXS98990.1"/>
    </source>
</evidence>
<dbReference type="EMBL" id="LFZN01000101">
    <property type="protein sequence ID" value="KXS98990.1"/>
    <property type="molecule type" value="Genomic_DNA"/>
</dbReference>
<dbReference type="AlphaFoldDB" id="A0A139H967"/>
<accession>A0A139H967</accession>
<gene>
    <name evidence="1" type="ORF">AC578_6161</name>
</gene>
<proteinExistence type="predicted"/>
<keyword evidence="2" id="KW-1185">Reference proteome</keyword>